<dbReference type="InterPro" id="IPR025686">
    <property type="entry name" value="Glucos_trans_II"/>
</dbReference>
<dbReference type="RefSeq" id="WP_210118564.1">
    <property type="nucleotide sequence ID" value="NZ_CP054257.1"/>
</dbReference>
<reference evidence="2" key="1">
    <citation type="submission" date="2020-05" db="EMBL/GenBank/DDBJ databases">
        <authorList>
            <person name="Zeng H."/>
            <person name="Chan Y.K."/>
            <person name="Watt R.M."/>
        </authorList>
    </citation>
    <scope>NUCLEOTIDE SEQUENCE</scope>
    <source>
        <strain evidence="2">ATCC 700773</strain>
    </source>
</reference>
<feature type="transmembrane region" description="Helical" evidence="1">
    <location>
        <begin position="368"/>
        <end position="391"/>
    </location>
</feature>
<dbReference type="Proteomes" id="UP000671995">
    <property type="component" value="Chromosome"/>
</dbReference>
<keyword evidence="1" id="KW-0812">Transmembrane</keyword>
<feature type="transmembrane region" description="Helical" evidence="1">
    <location>
        <begin position="7"/>
        <end position="28"/>
    </location>
</feature>
<reference evidence="2" key="2">
    <citation type="journal article" date="2021" name="Microbiol. Resour. Announc.">
        <title>Complete Genome Sequences of Three Human Oral Treponema parvum Isolates.</title>
        <authorList>
            <person name="Zeng H."/>
            <person name="Watt R.M."/>
        </authorList>
    </citation>
    <scope>NUCLEOTIDE SEQUENCE</scope>
    <source>
        <strain evidence="2">ATCC 700773</strain>
    </source>
</reference>
<evidence type="ECO:0000313" key="2">
    <source>
        <dbReference type="EMBL" id="QTQ11768.1"/>
    </source>
</evidence>
<feature type="transmembrane region" description="Helical" evidence="1">
    <location>
        <begin position="48"/>
        <end position="72"/>
    </location>
</feature>
<dbReference type="AlphaFoldDB" id="A0A975EZQ7"/>
<proteinExistence type="predicted"/>
<keyword evidence="1" id="KW-1133">Transmembrane helix</keyword>
<sequence length="582" mass="67077">MKKQNKIITLIFSSLIILALIPCLFPQIQHLAVLFVEKLKHDDIHDSFWMKQMFAFAICTIFTILAINAVLFTQKGRKIFEHNIESFKKILDLIKDNKKYLFTIFLLYLFGYITIFRANFWNKAIDDLARQIEGSRDWMNWYRYISEIGSIFIHTSKQLIDIAPLTQVIASFFVALASFFIIHIFNKKFTYFSCIASLPVGLFPYFLSNLSYRYDSPYMAFAVLVSIVPFLFIEDKTTFITTSVLCLFFMCTSYQSASGIYIFMSMLCVFTMWTQDKKPVQEILKTTLICILCYGLTLFVFSKIFIPKPDYEVYADEAINISCLIPNTITYIKNLLSQLAGTPILYFSMAVFVLFIVHSFINTNINRLFSSFLSVLILIIAIPFTFGSYLALEKPLYSARAFIGIGVFIGCLSVIVLSNKNSTSNKFLNLSKILTFCLSWCLFAFSFAYGNAQADQKDYIHFRTTLLLKDLSEVIEDTDKDVELLFVSDIGHSRTVQNLIEVYPVAKELIDIGLTPHRPSEFVLQSYNFCELKAGTNTDFRKDDLPVLVDNQYNKIQGKNNKYLITFKNPHFKVIRTRNIEG</sequence>
<organism evidence="2 3">
    <name type="scientific">Treponema parvum</name>
    <dbReference type="NCBI Taxonomy" id="138851"/>
    <lineage>
        <taxon>Bacteria</taxon>
        <taxon>Pseudomonadati</taxon>
        <taxon>Spirochaetota</taxon>
        <taxon>Spirochaetia</taxon>
        <taxon>Spirochaetales</taxon>
        <taxon>Treponemataceae</taxon>
        <taxon>Treponema</taxon>
    </lineage>
</organism>
<feature type="transmembrane region" description="Helical" evidence="1">
    <location>
        <begin position="430"/>
        <end position="449"/>
    </location>
</feature>
<evidence type="ECO:0000256" key="1">
    <source>
        <dbReference type="SAM" id="Phobius"/>
    </source>
</evidence>
<feature type="transmembrane region" description="Helical" evidence="1">
    <location>
        <begin position="245"/>
        <end position="274"/>
    </location>
</feature>
<feature type="transmembrane region" description="Helical" evidence="1">
    <location>
        <begin position="100"/>
        <end position="120"/>
    </location>
</feature>
<keyword evidence="1" id="KW-0472">Membrane</keyword>
<evidence type="ECO:0000313" key="3">
    <source>
        <dbReference type="Proteomes" id="UP000671995"/>
    </source>
</evidence>
<feature type="transmembrane region" description="Helical" evidence="1">
    <location>
        <begin position="397"/>
        <end position="418"/>
    </location>
</feature>
<feature type="transmembrane region" description="Helical" evidence="1">
    <location>
        <begin position="189"/>
        <end position="206"/>
    </location>
</feature>
<name>A0A975EZQ7_9SPIR</name>
<gene>
    <name evidence="2" type="ORF">HRI96_05875</name>
</gene>
<dbReference type="Pfam" id="PF14264">
    <property type="entry name" value="Glucos_trans_II"/>
    <property type="match status" value="1"/>
</dbReference>
<protein>
    <submittedName>
        <fullName evidence="2">Glucosyltransferase domain-containing protein</fullName>
    </submittedName>
</protein>
<feature type="transmembrane region" description="Helical" evidence="1">
    <location>
        <begin position="286"/>
        <end position="306"/>
    </location>
</feature>
<dbReference type="EMBL" id="CP054257">
    <property type="protein sequence ID" value="QTQ11768.1"/>
    <property type="molecule type" value="Genomic_DNA"/>
</dbReference>
<feature type="transmembrane region" description="Helical" evidence="1">
    <location>
        <begin position="162"/>
        <end position="182"/>
    </location>
</feature>
<feature type="transmembrane region" description="Helical" evidence="1">
    <location>
        <begin position="344"/>
        <end position="361"/>
    </location>
</feature>
<accession>A0A975EZQ7</accession>